<feature type="region of interest" description="Disordered" evidence="1">
    <location>
        <begin position="40"/>
        <end position="63"/>
    </location>
</feature>
<sequence length="63" mass="6913">MGKPFSAMLRARFCPMTARPARPILVRAISVSQDCQEGADYRKNRTAAPPPIPQAKASGRKED</sequence>
<dbReference type="EMBL" id="GBRH01215219">
    <property type="protein sequence ID" value="JAD82676.1"/>
    <property type="molecule type" value="Transcribed_RNA"/>
</dbReference>
<evidence type="ECO:0000256" key="1">
    <source>
        <dbReference type="SAM" id="MobiDB-lite"/>
    </source>
</evidence>
<reference evidence="2" key="2">
    <citation type="journal article" date="2015" name="Data Brief">
        <title>Shoot transcriptome of the giant reed, Arundo donax.</title>
        <authorList>
            <person name="Barrero R.A."/>
            <person name="Guerrero F.D."/>
            <person name="Moolhuijzen P."/>
            <person name="Goolsby J.A."/>
            <person name="Tidwell J."/>
            <person name="Bellgard S.E."/>
            <person name="Bellgard M.I."/>
        </authorList>
    </citation>
    <scope>NUCLEOTIDE SEQUENCE</scope>
    <source>
        <tissue evidence="2">Shoot tissue taken approximately 20 cm above the soil surface</tissue>
    </source>
</reference>
<protein>
    <submittedName>
        <fullName evidence="2">Pgd2</fullName>
    </submittedName>
</protein>
<name>A0A0A9D4E5_ARUDO</name>
<dbReference type="AlphaFoldDB" id="A0A0A9D4E5"/>
<evidence type="ECO:0000313" key="2">
    <source>
        <dbReference type="EMBL" id="JAD82676.1"/>
    </source>
</evidence>
<reference evidence="2" key="1">
    <citation type="submission" date="2014-09" db="EMBL/GenBank/DDBJ databases">
        <authorList>
            <person name="Magalhaes I.L.F."/>
            <person name="Oliveira U."/>
            <person name="Santos F.R."/>
            <person name="Vidigal T.H.D.A."/>
            <person name="Brescovit A.D."/>
            <person name="Santos A.J."/>
        </authorList>
    </citation>
    <scope>NUCLEOTIDE SEQUENCE</scope>
    <source>
        <tissue evidence="2">Shoot tissue taken approximately 20 cm above the soil surface</tissue>
    </source>
</reference>
<accession>A0A0A9D4E5</accession>
<proteinExistence type="predicted"/>
<organism evidence="2">
    <name type="scientific">Arundo donax</name>
    <name type="common">Giant reed</name>
    <name type="synonym">Donax arundinaceus</name>
    <dbReference type="NCBI Taxonomy" id="35708"/>
    <lineage>
        <taxon>Eukaryota</taxon>
        <taxon>Viridiplantae</taxon>
        <taxon>Streptophyta</taxon>
        <taxon>Embryophyta</taxon>
        <taxon>Tracheophyta</taxon>
        <taxon>Spermatophyta</taxon>
        <taxon>Magnoliopsida</taxon>
        <taxon>Liliopsida</taxon>
        <taxon>Poales</taxon>
        <taxon>Poaceae</taxon>
        <taxon>PACMAD clade</taxon>
        <taxon>Arundinoideae</taxon>
        <taxon>Arundineae</taxon>
        <taxon>Arundo</taxon>
    </lineage>
</organism>